<keyword evidence="4" id="KW-1185">Reference proteome</keyword>
<evidence type="ECO:0000313" key="4">
    <source>
        <dbReference type="Proteomes" id="UP000641954"/>
    </source>
</evidence>
<comment type="caution">
    <text evidence="3">The sequence shown here is derived from an EMBL/GenBank/DDBJ whole genome shotgun (WGS) entry which is preliminary data.</text>
</comment>
<feature type="region of interest" description="Disordered" evidence="1">
    <location>
        <begin position="43"/>
        <end position="81"/>
    </location>
</feature>
<evidence type="ECO:0000259" key="2">
    <source>
        <dbReference type="Pfam" id="PF08239"/>
    </source>
</evidence>
<sequence>MSIFSGLIKFLIGFILALAILAGGSVAAGLYFVTRLTELPPRPVFDNEQPVKPKPSSPTPAAKQNTPANSSSNSSANSTTLAPGTYRARVIWQDGLILRDRPSFDAKSIGGVDFNKNVIVLETTSDKEWERVRVEGANQEGWVKGGNTEKI</sequence>
<dbReference type="Proteomes" id="UP000641954">
    <property type="component" value="Unassembled WGS sequence"/>
</dbReference>
<gene>
    <name evidence="3" type="ORF">H6G72_06645</name>
</gene>
<organism evidence="3 4">
    <name type="scientific">Planktothricoides raciborskii FACHB-1370</name>
    <dbReference type="NCBI Taxonomy" id="2949576"/>
    <lineage>
        <taxon>Bacteria</taxon>
        <taxon>Bacillati</taxon>
        <taxon>Cyanobacteriota</taxon>
        <taxon>Cyanophyceae</taxon>
        <taxon>Oscillatoriophycideae</taxon>
        <taxon>Oscillatoriales</taxon>
        <taxon>Oscillatoriaceae</taxon>
        <taxon>Planktothricoides</taxon>
    </lineage>
</organism>
<evidence type="ECO:0000313" key="3">
    <source>
        <dbReference type="EMBL" id="MBD2543535.1"/>
    </source>
</evidence>
<dbReference type="RefSeq" id="WP_054464959.1">
    <property type="nucleotide sequence ID" value="NZ_JACJSK010000007.1"/>
</dbReference>
<dbReference type="Gene3D" id="2.30.30.40">
    <property type="entry name" value="SH3 Domains"/>
    <property type="match status" value="1"/>
</dbReference>
<feature type="compositionally biased region" description="Low complexity" evidence="1">
    <location>
        <begin position="59"/>
        <end position="78"/>
    </location>
</feature>
<reference evidence="3 4" key="1">
    <citation type="journal article" date="2020" name="ISME J.">
        <title>Comparative genomics reveals insights into cyanobacterial evolution and habitat adaptation.</title>
        <authorList>
            <person name="Chen M.Y."/>
            <person name="Teng W.K."/>
            <person name="Zhao L."/>
            <person name="Hu C.X."/>
            <person name="Zhou Y.K."/>
            <person name="Han B.P."/>
            <person name="Song L.R."/>
            <person name="Shu W.S."/>
        </authorList>
    </citation>
    <scope>NUCLEOTIDE SEQUENCE [LARGE SCALE GENOMIC DNA]</scope>
    <source>
        <strain evidence="3 4">FACHB-1370</strain>
    </source>
</reference>
<proteinExistence type="predicted"/>
<dbReference type="Pfam" id="PF08239">
    <property type="entry name" value="SH3_3"/>
    <property type="match status" value="1"/>
</dbReference>
<name>A0ABR8EAC7_9CYAN</name>
<accession>A0ABR8EAC7</accession>
<evidence type="ECO:0000256" key="1">
    <source>
        <dbReference type="SAM" id="MobiDB-lite"/>
    </source>
</evidence>
<dbReference type="EMBL" id="JACJSK010000007">
    <property type="protein sequence ID" value="MBD2543535.1"/>
    <property type="molecule type" value="Genomic_DNA"/>
</dbReference>
<feature type="domain" description="SH3b" evidence="2">
    <location>
        <begin position="94"/>
        <end position="147"/>
    </location>
</feature>
<protein>
    <submittedName>
        <fullName evidence="3">SH3 domain-containing protein</fullName>
    </submittedName>
</protein>
<dbReference type="InterPro" id="IPR003646">
    <property type="entry name" value="SH3-like_bac-type"/>
</dbReference>